<dbReference type="SUPFAM" id="SSF53623">
    <property type="entry name" value="MurD-like peptide ligases, catalytic domain"/>
    <property type="match status" value="1"/>
</dbReference>
<dbReference type="EMBL" id="CP017921">
    <property type="protein sequence ID" value="APH39190.1"/>
    <property type="molecule type" value="Genomic_DNA"/>
</dbReference>
<keyword evidence="3" id="KW-0067">ATP-binding</keyword>
<dbReference type="EMBL" id="RJJG01000003">
    <property type="protein sequence ID" value="RNI09752.1"/>
    <property type="molecule type" value="Genomic_DNA"/>
</dbReference>
<dbReference type="PANTHER" id="PTHR43024">
    <property type="entry name" value="UDP-N-ACETYLMURAMOYL-TRIPEPTIDE--D-ALANYL-D-ALANINE LIGASE"/>
    <property type="match status" value="1"/>
</dbReference>
<keyword evidence="2" id="KW-0547">Nucleotide-binding</keyword>
<dbReference type="OrthoDB" id="52890at2157"/>
<organism evidence="4 7">
    <name type="scientific">Methanohalophilus halophilus</name>
    <dbReference type="NCBI Taxonomy" id="2177"/>
    <lineage>
        <taxon>Archaea</taxon>
        <taxon>Methanobacteriati</taxon>
        <taxon>Methanobacteriota</taxon>
        <taxon>Stenosarchaea group</taxon>
        <taxon>Methanomicrobia</taxon>
        <taxon>Methanosarcinales</taxon>
        <taxon>Methanosarcinaceae</taxon>
        <taxon>Methanohalophilus</taxon>
    </lineage>
</organism>
<dbReference type="Gene3D" id="3.40.1190.10">
    <property type="entry name" value="Mur-like, catalytic domain"/>
    <property type="match status" value="1"/>
</dbReference>
<gene>
    <name evidence="5" type="primary">cfbE</name>
    <name evidence="4" type="ORF">BHR79_06620</name>
    <name evidence="5" type="ORF">EFE40_03625</name>
    <name evidence="6" type="ORF">SAMN04515625_1186</name>
</gene>
<name>A0A1L3Q2V7_9EURY</name>
<protein>
    <submittedName>
        <fullName evidence="5">Coenzyme F430 synthase</fullName>
    </submittedName>
    <submittedName>
        <fullName evidence="6">UDP-N-acetylmuramyl pentapeptide synthase</fullName>
    </submittedName>
</protein>
<evidence type="ECO:0000313" key="9">
    <source>
        <dbReference type="Proteomes" id="UP000267921"/>
    </source>
</evidence>
<accession>A0A1L3Q2V7</accession>
<dbReference type="InterPro" id="IPR051046">
    <property type="entry name" value="MurCDEF_CellWall_CoF430Synth"/>
</dbReference>
<evidence type="ECO:0000256" key="3">
    <source>
        <dbReference type="ARBA" id="ARBA00022840"/>
    </source>
</evidence>
<evidence type="ECO:0000313" key="4">
    <source>
        <dbReference type="EMBL" id="APH39190.1"/>
    </source>
</evidence>
<dbReference type="Proteomes" id="UP000267921">
    <property type="component" value="Unassembled WGS sequence"/>
</dbReference>
<dbReference type="Proteomes" id="UP000186879">
    <property type="component" value="Chromosome"/>
</dbReference>
<dbReference type="AlphaFoldDB" id="A0A1L3Q2V7"/>
<dbReference type="Proteomes" id="UP000198669">
    <property type="component" value="Unassembled WGS sequence"/>
</dbReference>
<reference evidence="6 8" key="2">
    <citation type="submission" date="2016-10" db="EMBL/GenBank/DDBJ databases">
        <authorList>
            <person name="de Groot N.N."/>
        </authorList>
    </citation>
    <scope>NUCLEOTIDE SEQUENCE [LARGE SCALE GENOMIC DNA]</scope>
    <source>
        <strain evidence="6 8">Z-7982</strain>
    </source>
</reference>
<keyword evidence="1" id="KW-0436">Ligase</keyword>
<dbReference type="KEGG" id="mhaz:BHR79_06620"/>
<reference evidence="4 7" key="1">
    <citation type="submission" date="2016-10" db="EMBL/GenBank/DDBJ databases">
        <title>Methanohalophilus halophilus.</title>
        <authorList>
            <person name="L'haridon S."/>
        </authorList>
    </citation>
    <scope>NUCLEOTIDE SEQUENCE [LARGE SCALE GENOMIC DNA]</scope>
    <source>
        <strain evidence="4 7">Z-7982</strain>
    </source>
</reference>
<evidence type="ECO:0000256" key="2">
    <source>
        <dbReference type="ARBA" id="ARBA00022741"/>
    </source>
</evidence>
<keyword evidence="7" id="KW-1185">Reference proteome</keyword>
<evidence type="ECO:0000313" key="8">
    <source>
        <dbReference type="Proteomes" id="UP000198669"/>
    </source>
</evidence>
<evidence type="ECO:0000256" key="1">
    <source>
        <dbReference type="ARBA" id="ARBA00022598"/>
    </source>
</evidence>
<dbReference type="PANTHER" id="PTHR43024:SF1">
    <property type="entry name" value="UDP-N-ACETYLMURAMOYL-TRIPEPTIDE--D-ALANYL-D-ALANINE LIGASE"/>
    <property type="match status" value="1"/>
</dbReference>
<dbReference type="InterPro" id="IPR036565">
    <property type="entry name" value="Mur-like_cat_sf"/>
</dbReference>
<evidence type="ECO:0000313" key="6">
    <source>
        <dbReference type="EMBL" id="SDW55682.1"/>
    </source>
</evidence>
<evidence type="ECO:0000313" key="7">
    <source>
        <dbReference type="Proteomes" id="UP000186879"/>
    </source>
</evidence>
<dbReference type="STRING" id="2177.BHR79_06620"/>
<dbReference type="GeneID" id="30583425"/>
<dbReference type="NCBIfam" id="NF033197">
    <property type="entry name" value="F430_CfbE"/>
    <property type="match status" value="1"/>
</dbReference>
<dbReference type="RefSeq" id="WP_072561626.1">
    <property type="nucleotide sequence ID" value="NZ_CP017921.1"/>
</dbReference>
<dbReference type="GO" id="GO:0005524">
    <property type="term" value="F:ATP binding"/>
    <property type="evidence" value="ECO:0007669"/>
    <property type="project" value="UniProtKB-KW"/>
</dbReference>
<sequence length="444" mass="48786">MTAGKRHFIVLDLNHGGLLISNKLAGHGYRVTAVDVYGTLPKEKFSDLPAGVEVVSKPPLPDKNAIIITPVHLDPNYPVLAKARSQGNTIYSHHYITGQILREEGIFSQAKVIEITGVKAKTSTATLLARILSFKEKVILHTTRGIEYLSENQHIMLHKGLSITPASILEVVNIVIEQEIEPSVYVLEESLGTTGTGEMGILTTLTPDYRIASDSKWASEAKLQIMQHPVVIMNHQDIGPIENNTKTEIITFANSNQKADLISRISGENISITYDWKTIECKLQPGYNPEEYAIAFAASACAGLQAGADPHDIKRTFEGFSGLEGRMRQVEFQQRRLIDNSSSGLGIDSARSAIEMGLNKSAKNVLIIGEHAAQVCEGFAPENVQILLSEYKQFLDHVILIGKRMENLSSQNIIHMKNLQEGLECALSLTDSGDTIISCVKCFR</sequence>
<dbReference type="EMBL" id="FNMU01000003">
    <property type="protein sequence ID" value="SDW55682.1"/>
    <property type="molecule type" value="Genomic_DNA"/>
</dbReference>
<evidence type="ECO:0000313" key="5">
    <source>
        <dbReference type="EMBL" id="RNI09752.1"/>
    </source>
</evidence>
<dbReference type="GO" id="GO:0016874">
    <property type="term" value="F:ligase activity"/>
    <property type="evidence" value="ECO:0007669"/>
    <property type="project" value="UniProtKB-KW"/>
</dbReference>
<proteinExistence type="predicted"/>
<reference evidence="5 9" key="3">
    <citation type="submission" date="2018-10" db="EMBL/GenBank/DDBJ databases">
        <title>Cultivation of a novel Methanohalophilus strain from Kebrit Deep of the Red Sea and a genomic comparison of members of the genus Methanohalophilus.</title>
        <authorList>
            <person name="Guan Y."/>
            <person name="Ngugi D.K."/>
            <person name="Stingl U."/>
        </authorList>
    </citation>
    <scope>NUCLEOTIDE SEQUENCE [LARGE SCALE GENOMIC DNA]</scope>
    <source>
        <strain evidence="5 9">DSM 3094</strain>
    </source>
</reference>